<evidence type="ECO:0000313" key="9">
    <source>
        <dbReference type="Proteomes" id="UP000222106"/>
    </source>
</evidence>
<feature type="compositionally biased region" description="Acidic residues" evidence="6">
    <location>
        <begin position="677"/>
        <end position="687"/>
    </location>
</feature>
<evidence type="ECO:0000256" key="6">
    <source>
        <dbReference type="SAM" id="MobiDB-lite"/>
    </source>
</evidence>
<dbReference type="OrthoDB" id="9787585at2"/>
<feature type="binding site" evidence="5">
    <location>
        <begin position="197"/>
        <end position="204"/>
    </location>
    <ligand>
        <name>ATP</name>
        <dbReference type="ChEBI" id="CHEBI:30616"/>
    </ligand>
</feature>
<keyword evidence="1 5" id="KW-0547">Nucleotide-binding</keyword>
<dbReference type="InterPro" id="IPR027417">
    <property type="entry name" value="P-loop_NTPase"/>
</dbReference>
<dbReference type="GO" id="GO:0000725">
    <property type="term" value="P:recombinational repair"/>
    <property type="evidence" value="ECO:0007669"/>
    <property type="project" value="TreeGrafter"/>
</dbReference>
<dbReference type="PANTHER" id="PTHR11070:SF45">
    <property type="entry name" value="DNA 3'-5' HELICASE"/>
    <property type="match status" value="1"/>
</dbReference>
<dbReference type="InterPro" id="IPR000212">
    <property type="entry name" value="DNA_helicase_UvrD/REP"/>
</dbReference>
<reference evidence="8 9" key="1">
    <citation type="submission" date="2017-10" db="EMBL/GenBank/DDBJ databases">
        <title>Sequencing the genomes of 1000 actinobacteria strains.</title>
        <authorList>
            <person name="Klenk H.-P."/>
        </authorList>
    </citation>
    <scope>NUCLEOTIDE SEQUENCE [LARGE SCALE GENOMIC DNA]</scope>
    <source>
        <strain evidence="8 9">DSM 21838</strain>
    </source>
</reference>
<dbReference type="GO" id="GO:0003677">
    <property type="term" value="F:DNA binding"/>
    <property type="evidence" value="ECO:0007669"/>
    <property type="project" value="InterPro"/>
</dbReference>
<evidence type="ECO:0000256" key="5">
    <source>
        <dbReference type="PROSITE-ProRule" id="PRU00560"/>
    </source>
</evidence>
<proteinExistence type="predicted"/>
<dbReference type="Proteomes" id="UP000222106">
    <property type="component" value="Unassembled WGS sequence"/>
</dbReference>
<dbReference type="PROSITE" id="PS51198">
    <property type="entry name" value="UVRD_HELICASE_ATP_BIND"/>
    <property type="match status" value="1"/>
</dbReference>
<accession>A0A2A9EHW6</accession>
<evidence type="ECO:0000259" key="7">
    <source>
        <dbReference type="PROSITE" id="PS51198"/>
    </source>
</evidence>
<comment type="caution">
    <text evidence="8">The sequence shown here is derived from an EMBL/GenBank/DDBJ whole genome shotgun (WGS) entry which is preliminary data.</text>
</comment>
<name>A0A2A9EHW6_9MICO</name>
<sequence>MTELEREQEYVDRLYARVDELRAQVAEELAGALRERGASARDLVEREARVDRLTERAVALDHAENGLCFGRLDLADGQVRHVGRTGLRGPAPERTPLLLDWRAPGARPFYVATPADNHGVVRRRHLRTEGRRVERIEDELLDLDVAPGSVQLQGEGALMAALAEHRTGRMKDIVTTLQAEQDEIVRAGVDGVLVVQGGPGTGKTAVALHRAAYLLYAQPSVARRGVLVVGPTPTFLDYIEQVLPSLGETQVVLTTPEHLVPGVIPVRREEPAVERLKGDVVMAEVLARAVLARQAAADDVTITFEGDEYHLPGHVLQAAAERARRAGRPHNVARRHFRAEIVTALALEVVGAGFRLMQDVEEGLEDELAAVDASLAKNPDAVLARVDAVGTQIDGLAAAHEVPHVERELLADPAVAAELEELWPTLTPDALLRDLFAGPQLLTAASAGLLDVDERNLLRRDLGTEWCVADVPLLDEAAELLGVDESAARAREERRRRENARFARQVLRSNDLLVEEGDGDAVSAGALLSDDELARRHAETDRRSFAERAAAERTWVYGHVIVDEAQELSAMTWRALFRRCPAGSMTVVGDVHQASGPTAVESWEVALAPHTSARVRRAELTVSYRTPQEVMDAALPVLRALDPAAPAPLCARSTGAVPVRVPVGEEGPAAEHVDDGPAAEDGDGDVDVDVDDAAPGPLPRAVAAVVGRALARGDRTGVVAPEGRVAELAAALGARAGATDLRADVVVLSPAEAKGLEFDAVVVAEPAEILAAERGLNDLYVAMTRPTSTLTVVHTGEPPAVLAHMPVGSV</sequence>
<keyword evidence="2 5" id="KW-0378">Hydrolase</keyword>
<dbReference type="GO" id="GO:0043138">
    <property type="term" value="F:3'-5' DNA helicase activity"/>
    <property type="evidence" value="ECO:0007669"/>
    <property type="project" value="TreeGrafter"/>
</dbReference>
<dbReference type="InterPro" id="IPR014016">
    <property type="entry name" value="UvrD-like_ATP-bd"/>
</dbReference>
<dbReference type="SUPFAM" id="SSF52540">
    <property type="entry name" value="P-loop containing nucleoside triphosphate hydrolases"/>
    <property type="match status" value="1"/>
</dbReference>
<organism evidence="8 9">
    <name type="scientific">Georgenia soli</name>
    <dbReference type="NCBI Taxonomy" id="638953"/>
    <lineage>
        <taxon>Bacteria</taxon>
        <taxon>Bacillati</taxon>
        <taxon>Actinomycetota</taxon>
        <taxon>Actinomycetes</taxon>
        <taxon>Micrococcales</taxon>
        <taxon>Bogoriellaceae</taxon>
        <taxon>Georgenia</taxon>
    </lineage>
</organism>
<feature type="domain" description="UvrD-like helicase ATP-binding" evidence="7">
    <location>
        <begin position="176"/>
        <end position="627"/>
    </location>
</feature>
<gene>
    <name evidence="8" type="ORF">ATJ97_0668</name>
</gene>
<evidence type="ECO:0000256" key="2">
    <source>
        <dbReference type="ARBA" id="ARBA00022801"/>
    </source>
</evidence>
<feature type="region of interest" description="Disordered" evidence="6">
    <location>
        <begin position="666"/>
        <end position="687"/>
    </location>
</feature>
<keyword evidence="9" id="KW-1185">Reference proteome</keyword>
<dbReference type="GO" id="GO:0005524">
    <property type="term" value="F:ATP binding"/>
    <property type="evidence" value="ECO:0007669"/>
    <property type="project" value="UniProtKB-UniRule"/>
</dbReference>
<evidence type="ECO:0000313" key="8">
    <source>
        <dbReference type="EMBL" id="PFG38196.1"/>
    </source>
</evidence>
<keyword evidence="4 5" id="KW-0067">ATP-binding</keyword>
<keyword evidence="3 5" id="KW-0347">Helicase</keyword>
<protein>
    <submittedName>
        <fullName evidence="8">DNA helicase IV</fullName>
    </submittedName>
</protein>
<dbReference type="RefSeq" id="WP_098482514.1">
    <property type="nucleotide sequence ID" value="NZ_PDJI01000004.1"/>
</dbReference>
<dbReference type="Gene3D" id="3.40.50.300">
    <property type="entry name" value="P-loop containing nucleotide triphosphate hydrolases"/>
    <property type="match status" value="3"/>
</dbReference>
<evidence type="ECO:0000256" key="1">
    <source>
        <dbReference type="ARBA" id="ARBA00022741"/>
    </source>
</evidence>
<dbReference type="EMBL" id="PDJI01000004">
    <property type="protein sequence ID" value="PFG38196.1"/>
    <property type="molecule type" value="Genomic_DNA"/>
</dbReference>
<dbReference type="AlphaFoldDB" id="A0A2A9EHW6"/>
<dbReference type="PANTHER" id="PTHR11070">
    <property type="entry name" value="UVRD / RECB / PCRA DNA HELICASE FAMILY MEMBER"/>
    <property type="match status" value="1"/>
</dbReference>
<evidence type="ECO:0000256" key="4">
    <source>
        <dbReference type="ARBA" id="ARBA00022840"/>
    </source>
</evidence>
<dbReference type="GO" id="GO:0005829">
    <property type="term" value="C:cytosol"/>
    <property type="evidence" value="ECO:0007669"/>
    <property type="project" value="TreeGrafter"/>
</dbReference>
<evidence type="ECO:0000256" key="3">
    <source>
        <dbReference type="ARBA" id="ARBA00022806"/>
    </source>
</evidence>
<dbReference type="GO" id="GO:0016787">
    <property type="term" value="F:hydrolase activity"/>
    <property type="evidence" value="ECO:0007669"/>
    <property type="project" value="UniProtKB-UniRule"/>
</dbReference>